<dbReference type="Proteomes" id="UP000476511">
    <property type="component" value="Unassembled WGS sequence"/>
</dbReference>
<evidence type="ECO:0000313" key="2">
    <source>
        <dbReference type="Proteomes" id="UP000476511"/>
    </source>
</evidence>
<comment type="caution">
    <text evidence="1">The sequence shown here is derived from an EMBL/GenBank/DDBJ whole genome shotgun (WGS) entry which is preliminary data.</text>
</comment>
<name>A0A6L5R0Q8_9MICO</name>
<evidence type="ECO:0000313" key="1">
    <source>
        <dbReference type="EMBL" id="MRX43553.1"/>
    </source>
</evidence>
<reference evidence="1 2" key="1">
    <citation type="submission" date="2019-11" db="EMBL/GenBank/DDBJ databases">
        <title>Agromyces kandeliae sp. nov., isolated from mangrove soil.</title>
        <authorList>
            <person name="Wang R."/>
        </authorList>
    </citation>
    <scope>NUCLEOTIDE SEQUENCE [LARGE SCALE GENOMIC DNA]</scope>
    <source>
        <strain evidence="1 2">Q22</strain>
    </source>
</reference>
<dbReference type="SUPFAM" id="SSF52047">
    <property type="entry name" value="RNI-like"/>
    <property type="match status" value="1"/>
</dbReference>
<organism evidence="1 2">
    <name type="scientific">Agromyces kandeliae</name>
    <dbReference type="NCBI Taxonomy" id="2666141"/>
    <lineage>
        <taxon>Bacteria</taxon>
        <taxon>Bacillati</taxon>
        <taxon>Actinomycetota</taxon>
        <taxon>Actinomycetes</taxon>
        <taxon>Micrococcales</taxon>
        <taxon>Microbacteriaceae</taxon>
        <taxon>Agromyces</taxon>
    </lineage>
</organism>
<proteinExistence type="predicted"/>
<keyword evidence="2" id="KW-1185">Reference proteome</keyword>
<evidence type="ECO:0008006" key="3">
    <source>
        <dbReference type="Google" id="ProtNLM"/>
    </source>
</evidence>
<dbReference type="AlphaFoldDB" id="A0A6L5R0Q8"/>
<protein>
    <recommendedName>
        <fullName evidence="3">Leucine-rich repeat domain-containing protein</fullName>
    </recommendedName>
</protein>
<dbReference type="EMBL" id="WKJD01000012">
    <property type="protein sequence ID" value="MRX43553.1"/>
    <property type="molecule type" value="Genomic_DNA"/>
</dbReference>
<accession>A0A6L5R0Q8</accession>
<gene>
    <name evidence="1" type="ORF">GJR97_07400</name>
</gene>
<dbReference type="Gene3D" id="3.80.10.10">
    <property type="entry name" value="Ribonuclease Inhibitor"/>
    <property type="match status" value="1"/>
</dbReference>
<dbReference type="InterPro" id="IPR032675">
    <property type="entry name" value="LRR_dom_sf"/>
</dbReference>
<sequence>MPNAAAQPYADPLAQRHGLAALGPCVATASTTLVRLHLVSRVPQELLDSLAGQPQLQQVHVKWGPYRDVTALGRHDQLRALGLGGATSLVSLAPLTALENLTDLSVEAAHRLDDPTSLGAFTRLAALEFGNGHPGSDTSVTLPDLGWVRSLTRLRTLALPGIRLLDADLSPLLDLPELEHLRLPLRRQYRKQVFDLADSSDVFADIAAQYEALDSWRASLPNAR</sequence>
<dbReference type="RefSeq" id="WP_154345866.1">
    <property type="nucleotide sequence ID" value="NZ_WKJD01000012.1"/>
</dbReference>